<sequence>MDQKKITQLEQIIDSEYSNTVCIAVQKNGKPLYENYFNGYAANNATHVYSVTKSVFSALIGIAIDKGYIKSIDQTVLEFFPDCLISEGEETIQHVTIRDMLTMTAPYKYDSEPYEAFFMSENWMNFALAQLGGKEKTGEFVYSAIVGTHILSGVLAKAAGGSILDFAAENFFSPLGITVPGNVELRTKEEHIAAMTDKNTSGWAADPQGINPAGWGLFLTPSDMTKIGQLYLDGGKWYGKQVVPAWWVAESTRTQSRWGDLSYGFLWWIIDEKEHIYAAMGDGGNVIYINTRKNMVISIAALFAPDAKDRIGLITEYIEPLFAD</sequence>
<reference evidence="2" key="1">
    <citation type="submission" date="2021-01" db="EMBL/GenBank/DDBJ databases">
        <title>Description of Breznakiella homolactica.</title>
        <authorList>
            <person name="Song Y."/>
            <person name="Brune A."/>
        </authorList>
    </citation>
    <scope>NUCLEOTIDE SEQUENCE</scope>
    <source>
        <strain evidence="2">RmG30</strain>
    </source>
</reference>
<dbReference type="SUPFAM" id="SSF56601">
    <property type="entry name" value="beta-lactamase/transpeptidase-like"/>
    <property type="match status" value="1"/>
</dbReference>
<keyword evidence="3" id="KW-1185">Reference proteome</keyword>
<dbReference type="KEGG" id="bhc:JFL75_01175"/>
<dbReference type="Proteomes" id="UP000595917">
    <property type="component" value="Chromosome"/>
</dbReference>
<dbReference type="GO" id="GO:0016787">
    <property type="term" value="F:hydrolase activity"/>
    <property type="evidence" value="ECO:0007669"/>
    <property type="project" value="UniProtKB-KW"/>
</dbReference>
<evidence type="ECO:0000259" key="1">
    <source>
        <dbReference type="Pfam" id="PF00144"/>
    </source>
</evidence>
<evidence type="ECO:0000313" key="3">
    <source>
        <dbReference type="Proteomes" id="UP000595917"/>
    </source>
</evidence>
<dbReference type="Gene3D" id="3.40.710.10">
    <property type="entry name" value="DD-peptidase/beta-lactamase superfamily"/>
    <property type="match status" value="1"/>
</dbReference>
<dbReference type="Pfam" id="PF00144">
    <property type="entry name" value="Beta-lactamase"/>
    <property type="match status" value="1"/>
</dbReference>
<dbReference type="InterPro" id="IPR001466">
    <property type="entry name" value="Beta-lactam-related"/>
</dbReference>
<organism evidence="2 3">
    <name type="scientific">Breznakiella homolactica</name>
    <dbReference type="NCBI Taxonomy" id="2798577"/>
    <lineage>
        <taxon>Bacteria</taxon>
        <taxon>Pseudomonadati</taxon>
        <taxon>Spirochaetota</taxon>
        <taxon>Spirochaetia</taxon>
        <taxon>Spirochaetales</taxon>
        <taxon>Breznakiellaceae</taxon>
        <taxon>Breznakiella</taxon>
    </lineage>
</organism>
<gene>
    <name evidence="2" type="ORF">JFL75_01175</name>
</gene>
<dbReference type="PANTHER" id="PTHR43283">
    <property type="entry name" value="BETA-LACTAMASE-RELATED"/>
    <property type="match status" value="1"/>
</dbReference>
<proteinExistence type="predicted"/>
<feature type="domain" description="Beta-lactamase-related" evidence="1">
    <location>
        <begin position="21"/>
        <end position="301"/>
    </location>
</feature>
<dbReference type="InterPro" id="IPR050789">
    <property type="entry name" value="Diverse_Enzym_Activities"/>
</dbReference>
<dbReference type="PANTHER" id="PTHR43283:SF7">
    <property type="entry name" value="BETA-LACTAMASE-RELATED DOMAIN-CONTAINING PROTEIN"/>
    <property type="match status" value="1"/>
</dbReference>
<accession>A0A7T8BAN7</accession>
<name>A0A7T8BAN7_9SPIR</name>
<dbReference type="RefSeq" id="WP_215626864.1">
    <property type="nucleotide sequence ID" value="NZ_CP067089.2"/>
</dbReference>
<protein>
    <submittedName>
        <fullName evidence="2">Serine hydrolase</fullName>
    </submittedName>
</protein>
<dbReference type="InterPro" id="IPR012338">
    <property type="entry name" value="Beta-lactam/transpept-like"/>
</dbReference>
<keyword evidence="2" id="KW-0378">Hydrolase</keyword>
<evidence type="ECO:0000313" key="2">
    <source>
        <dbReference type="EMBL" id="QQO09561.1"/>
    </source>
</evidence>
<dbReference type="AlphaFoldDB" id="A0A7T8BAN7"/>
<dbReference type="EMBL" id="CP067089">
    <property type="protein sequence ID" value="QQO09561.1"/>
    <property type="molecule type" value="Genomic_DNA"/>
</dbReference>